<protein>
    <submittedName>
        <fullName evidence="2">Transmembrane protein, putative</fullName>
    </submittedName>
</protein>
<dbReference type="Proteomes" id="UP000002051">
    <property type="component" value="Unassembled WGS sequence"/>
</dbReference>
<reference evidence="3" key="3">
    <citation type="submission" date="2015-04" db="UniProtKB">
        <authorList>
            <consortium name="EnsemblPlants"/>
        </authorList>
    </citation>
    <scope>IDENTIFICATION</scope>
    <source>
        <strain evidence="3">cv. Jemalong A17</strain>
    </source>
</reference>
<reference evidence="2 4" key="1">
    <citation type="journal article" date="2011" name="Nature">
        <title>The Medicago genome provides insight into the evolution of rhizobial symbioses.</title>
        <authorList>
            <person name="Young N.D."/>
            <person name="Debelle F."/>
            <person name="Oldroyd G.E."/>
            <person name="Geurts R."/>
            <person name="Cannon S.B."/>
            <person name="Udvardi M.K."/>
            <person name="Benedito V.A."/>
            <person name="Mayer K.F."/>
            <person name="Gouzy J."/>
            <person name="Schoof H."/>
            <person name="Van de Peer Y."/>
            <person name="Proost S."/>
            <person name="Cook D.R."/>
            <person name="Meyers B.C."/>
            <person name="Spannagl M."/>
            <person name="Cheung F."/>
            <person name="De Mita S."/>
            <person name="Krishnakumar V."/>
            <person name="Gundlach H."/>
            <person name="Zhou S."/>
            <person name="Mudge J."/>
            <person name="Bharti A.K."/>
            <person name="Murray J.D."/>
            <person name="Naoumkina M.A."/>
            <person name="Rosen B."/>
            <person name="Silverstein K.A."/>
            <person name="Tang H."/>
            <person name="Rombauts S."/>
            <person name="Zhao P.X."/>
            <person name="Zhou P."/>
            <person name="Barbe V."/>
            <person name="Bardou P."/>
            <person name="Bechner M."/>
            <person name="Bellec A."/>
            <person name="Berger A."/>
            <person name="Berges H."/>
            <person name="Bidwell S."/>
            <person name="Bisseling T."/>
            <person name="Choisne N."/>
            <person name="Couloux A."/>
            <person name="Denny R."/>
            <person name="Deshpande S."/>
            <person name="Dai X."/>
            <person name="Doyle J.J."/>
            <person name="Dudez A.M."/>
            <person name="Farmer A.D."/>
            <person name="Fouteau S."/>
            <person name="Franken C."/>
            <person name="Gibelin C."/>
            <person name="Gish J."/>
            <person name="Goldstein S."/>
            <person name="Gonzalez A.J."/>
            <person name="Green P.J."/>
            <person name="Hallab A."/>
            <person name="Hartog M."/>
            <person name="Hua A."/>
            <person name="Humphray S.J."/>
            <person name="Jeong D.H."/>
            <person name="Jing Y."/>
            <person name="Jocker A."/>
            <person name="Kenton S.M."/>
            <person name="Kim D.J."/>
            <person name="Klee K."/>
            <person name="Lai H."/>
            <person name="Lang C."/>
            <person name="Lin S."/>
            <person name="Macmil S.L."/>
            <person name="Magdelenat G."/>
            <person name="Matthews L."/>
            <person name="McCorrison J."/>
            <person name="Monaghan E.L."/>
            <person name="Mun J.H."/>
            <person name="Najar F.Z."/>
            <person name="Nicholson C."/>
            <person name="Noirot C."/>
            <person name="O'Bleness M."/>
            <person name="Paule C.R."/>
            <person name="Poulain J."/>
            <person name="Prion F."/>
            <person name="Qin B."/>
            <person name="Qu C."/>
            <person name="Retzel E.F."/>
            <person name="Riddle C."/>
            <person name="Sallet E."/>
            <person name="Samain S."/>
            <person name="Samson N."/>
            <person name="Sanders I."/>
            <person name="Saurat O."/>
            <person name="Scarpelli C."/>
            <person name="Schiex T."/>
            <person name="Segurens B."/>
            <person name="Severin A.J."/>
            <person name="Sherrier D.J."/>
            <person name="Shi R."/>
            <person name="Sims S."/>
            <person name="Singer S.R."/>
            <person name="Sinharoy S."/>
            <person name="Sterck L."/>
            <person name="Viollet A."/>
            <person name="Wang B.B."/>
            <person name="Wang K."/>
            <person name="Wang M."/>
            <person name="Wang X."/>
            <person name="Warfsmann J."/>
            <person name="Weissenbach J."/>
            <person name="White D.D."/>
            <person name="White J.D."/>
            <person name="Wiley G.B."/>
            <person name="Wincker P."/>
            <person name="Xing Y."/>
            <person name="Yang L."/>
            <person name="Yao Z."/>
            <person name="Ying F."/>
            <person name="Zhai J."/>
            <person name="Zhou L."/>
            <person name="Zuber A."/>
            <person name="Denarie J."/>
            <person name="Dixon R.A."/>
            <person name="May G.D."/>
            <person name="Schwartz D.C."/>
            <person name="Rogers J."/>
            <person name="Quetier F."/>
            <person name="Town C.D."/>
            <person name="Roe B.A."/>
        </authorList>
    </citation>
    <scope>NUCLEOTIDE SEQUENCE [LARGE SCALE GENOMIC DNA]</scope>
    <source>
        <strain evidence="2">A17</strain>
        <strain evidence="3 4">cv. Jemalong A17</strain>
    </source>
</reference>
<keyword evidence="1" id="KW-1133">Transmembrane helix</keyword>
<name>A0A072VKX0_MEDTR</name>
<evidence type="ECO:0000313" key="2">
    <source>
        <dbReference type="EMBL" id="KEH42437.1"/>
    </source>
</evidence>
<sequence length="104" mass="11406">MNVWRVKVVCNGTDDGVNVVDYRSRNIMQNVFLFNLGANEHININGSGILGAREGGGVADDNEVQEVDPLVIFIGFELIIIGIMLLTGFLLYCYSSGFNCFSVL</sequence>
<reference evidence="2 4" key="2">
    <citation type="journal article" date="2014" name="BMC Genomics">
        <title>An improved genome release (version Mt4.0) for the model legume Medicago truncatula.</title>
        <authorList>
            <person name="Tang H."/>
            <person name="Krishnakumar V."/>
            <person name="Bidwell S."/>
            <person name="Rosen B."/>
            <person name="Chan A."/>
            <person name="Zhou S."/>
            <person name="Gentzbittel L."/>
            <person name="Childs K.L."/>
            <person name="Yandell M."/>
            <person name="Gundlach H."/>
            <person name="Mayer K.F."/>
            <person name="Schwartz D.C."/>
            <person name="Town C.D."/>
        </authorList>
    </citation>
    <scope>GENOME REANNOTATION</scope>
    <source>
        <strain evidence="2">A17</strain>
        <strain evidence="3 4">cv. Jemalong A17</strain>
    </source>
</reference>
<evidence type="ECO:0000313" key="4">
    <source>
        <dbReference type="Proteomes" id="UP000002051"/>
    </source>
</evidence>
<evidence type="ECO:0000313" key="3">
    <source>
        <dbReference type="EnsemblPlants" id="KEH42437"/>
    </source>
</evidence>
<dbReference type="AlphaFoldDB" id="A0A072VKX0"/>
<dbReference type="HOGENOM" id="CLU_2254084_0_0_1"/>
<gene>
    <name evidence="2" type="ordered locus">MTR_1g069310</name>
</gene>
<accession>A0A072VKX0</accession>
<dbReference type="EnsemblPlants" id="KEH42437">
    <property type="protein sequence ID" value="KEH42437"/>
    <property type="gene ID" value="MTR_1g069310"/>
</dbReference>
<organism evidence="2 4">
    <name type="scientific">Medicago truncatula</name>
    <name type="common">Barrel medic</name>
    <name type="synonym">Medicago tribuloides</name>
    <dbReference type="NCBI Taxonomy" id="3880"/>
    <lineage>
        <taxon>Eukaryota</taxon>
        <taxon>Viridiplantae</taxon>
        <taxon>Streptophyta</taxon>
        <taxon>Embryophyta</taxon>
        <taxon>Tracheophyta</taxon>
        <taxon>Spermatophyta</taxon>
        <taxon>Magnoliopsida</taxon>
        <taxon>eudicotyledons</taxon>
        <taxon>Gunneridae</taxon>
        <taxon>Pentapetalae</taxon>
        <taxon>rosids</taxon>
        <taxon>fabids</taxon>
        <taxon>Fabales</taxon>
        <taxon>Fabaceae</taxon>
        <taxon>Papilionoideae</taxon>
        <taxon>50 kb inversion clade</taxon>
        <taxon>NPAAA clade</taxon>
        <taxon>Hologalegina</taxon>
        <taxon>IRL clade</taxon>
        <taxon>Trifolieae</taxon>
        <taxon>Medicago</taxon>
    </lineage>
</organism>
<keyword evidence="4" id="KW-1185">Reference proteome</keyword>
<proteinExistence type="predicted"/>
<keyword evidence="1" id="KW-0472">Membrane</keyword>
<keyword evidence="1 2" id="KW-0812">Transmembrane</keyword>
<feature type="transmembrane region" description="Helical" evidence="1">
    <location>
        <begin position="70"/>
        <end position="94"/>
    </location>
</feature>
<dbReference type="EMBL" id="CM001217">
    <property type="protein sequence ID" value="KEH42437.1"/>
    <property type="molecule type" value="Genomic_DNA"/>
</dbReference>
<evidence type="ECO:0000256" key="1">
    <source>
        <dbReference type="SAM" id="Phobius"/>
    </source>
</evidence>